<feature type="compositionally biased region" description="Acidic residues" evidence="1">
    <location>
        <begin position="9"/>
        <end position="28"/>
    </location>
</feature>
<evidence type="ECO:0000313" key="2">
    <source>
        <dbReference type="EMBL" id="KAJ8948354.1"/>
    </source>
</evidence>
<reference evidence="2" key="1">
    <citation type="journal article" date="2023" name="Insect Mol. Biol.">
        <title>Genome sequencing provides insights into the evolution of gene families encoding plant cell wall-degrading enzymes in longhorned beetles.</title>
        <authorList>
            <person name="Shin N.R."/>
            <person name="Okamura Y."/>
            <person name="Kirsch R."/>
            <person name="Pauchet Y."/>
        </authorList>
    </citation>
    <scope>NUCLEOTIDE SEQUENCE</scope>
    <source>
        <strain evidence="2">AMC_N1</strain>
    </source>
</reference>
<feature type="region of interest" description="Disordered" evidence="1">
    <location>
        <begin position="1"/>
        <end position="91"/>
    </location>
</feature>
<organism evidence="2 3">
    <name type="scientific">Aromia moschata</name>
    <dbReference type="NCBI Taxonomy" id="1265417"/>
    <lineage>
        <taxon>Eukaryota</taxon>
        <taxon>Metazoa</taxon>
        <taxon>Ecdysozoa</taxon>
        <taxon>Arthropoda</taxon>
        <taxon>Hexapoda</taxon>
        <taxon>Insecta</taxon>
        <taxon>Pterygota</taxon>
        <taxon>Neoptera</taxon>
        <taxon>Endopterygota</taxon>
        <taxon>Coleoptera</taxon>
        <taxon>Polyphaga</taxon>
        <taxon>Cucujiformia</taxon>
        <taxon>Chrysomeloidea</taxon>
        <taxon>Cerambycidae</taxon>
        <taxon>Cerambycinae</taxon>
        <taxon>Callichromatini</taxon>
        <taxon>Aromia</taxon>
    </lineage>
</organism>
<sequence>MKARKMYDPEEACNEEDNSMEVTNDEGDPSVISVAVKSEKEDDEEEKAAEKTEEKKEEPKPAAPAAPVRQTRTAGQVKNGAGPKSKKARKQ</sequence>
<dbReference type="Proteomes" id="UP001162162">
    <property type="component" value="Unassembled WGS sequence"/>
</dbReference>
<gene>
    <name evidence="2" type="ORF">NQ318_019339</name>
</gene>
<dbReference type="AlphaFoldDB" id="A0AAV8YBY6"/>
<protein>
    <submittedName>
        <fullName evidence="2">Uncharacterized protein</fullName>
    </submittedName>
</protein>
<name>A0AAV8YBY6_9CUCU</name>
<keyword evidence="3" id="KW-1185">Reference proteome</keyword>
<comment type="caution">
    <text evidence="2">The sequence shown here is derived from an EMBL/GenBank/DDBJ whole genome shotgun (WGS) entry which is preliminary data.</text>
</comment>
<evidence type="ECO:0000256" key="1">
    <source>
        <dbReference type="SAM" id="MobiDB-lite"/>
    </source>
</evidence>
<dbReference type="EMBL" id="JAPWTK010000138">
    <property type="protein sequence ID" value="KAJ8948354.1"/>
    <property type="molecule type" value="Genomic_DNA"/>
</dbReference>
<proteinExistence type="predicted"/>
<accession>A0AAV8YBY6</accession>
<evidence type="ECO:0000313" key="3">
    <source>
        <dbReference type="Proteomes" id="UP001162162"/>
    </source>
</evidence>
<feature type="compositionally biased region" description="Basic and acidic residues" evidence="1">
    <location>
        <begin position="48"/>
        <end position="60"/>
    </location>
</feature>